<keyword evidence="4" id="KW-0732">Signal</keyword>
<comment type="caution">
    <text evidence="6">The sequence shown here is derived from an EMBL/GenBank/DDBJ whole genome shotgun (WGS) entry which is preliminary data.</text>
</comment>
<feature type="active site" description="Proton donor" evidence="3">
    <location>
        <position position="151"/>
    </location>
</feature>
<feature type="domain" description="GH26" evidence="5">
    <location>
        <begin position="14"/>
        <end position="339"/>
    </location>
</feature>
<evidence type="ECO:0000256" key="2">
    <source>
        <dbReference type="ARBA" id="ARBA00023295"/>
    </source>
</evidence>
<evidence type="ECO:0000256" key="4">
    <source>
        <dbReference type="SAM" id="SignalP"/>
    </source>
</evidence>
<comment type="similarity">
    <text evidence="3">Belongs to the glycosyl hydrolase 26 family.</text>
</comment>
<keyword evidence="1 3" id="KW-0378">Hydrolase</keyword>
<feature type="signal peptide" evidence="4">
    <location>
        <begin position="1"/>
        <end position="30"/>
    </location>
</feature>
<dbReference type="EMBL" id="PVZF01000005">
    <property type="protein sequence ID" value="PRY15262.1"/>
    <property type="molecule type" value="Genomic_DNA"/>
</dbReference>
<dbReference type="GO" id="GO:0004553">
    <property type="term" value="F:hydrolase activity, hydrolyzing O-glycosyl compounds"/>
    <property type="evidence" value="ECO:0007669"/>
    <property type="project" value="InterPro"/>
</dbReference>
<keyword evidence="2 3" id="KW-0326">Glycosidase</keyword>
<evidence type="ECO:0000256" key="3">
    <source>
        <dbReference type="PROSITE-ProRule" id="PRU01100"/>
    </source>
</evidence>
<gene>
    <name evidence="6" type="ORF">CLV37_105189</name>
</gene>
<dbReference type="RefSeq" id="WP_106210514.1">
    <property type="nucleotide sequence ID" value="NZ_PVZF01000005.1"/>
</dbReference>
<reference evidence="6 7" key="1">
    <citation type="submission" date="2018-03" db="EMBL/GenBank/DDBJ databases">
        <title>Genomic Encyclopedia of Archaeal and Bacterial Type Strains, Phase II (KMG-II): from individual species to whole genera.</title>
        <authorList>
            <person name="Goeker M."/>
        </authorList>
    </citation>
    <scope>NUCLEOTIDE SEQUENCE [LARGE SCALE GENOMIC DNA]</scope>
    <source>
        <strain evidence="6 7">DSM 19711</strain>
    </source>
</reference>
<sequence length="460" mass="50142">MKTTKTPRRHRFTSLAAALVTAGSALVATATVNAPAADAATIPVNTKAGVFSTGSRATVTEWGQWVGRDVGVTTAFIPHMTWNDISNWQWGVGLYADRYHRVAWAVPMLPDTAGVSIQQGAAGQYNGYYKSLAQLLVKNNQGDSIIRLGWEFNSDSYKWSAKKDPAAWVAYWRQVVTTMRSVPGANFSFNWSPGSGNNMGQFDSAKAYPGDAYVDIVGQSLYDHSKSFKASQSVERWGNFYNQPGGLKWLAEFGKAHGKPIAFSEWGLTKSCDGLDSGDDTYFIQKFYDYVSNNNVAYESYFNKDVNGCEQHALNTGNFPKAAALYKKLWSAGFVASVAPVTSGTPATDTTLIRTRVDSDVTSAKFDLNGAHLHGANYIDVNVPKKSTRAVYFYLDKAATGTPTKTEWTAPYDFGGMSPISPSALPTDVSSWTPGQHTMTVVVSRYNLPNLVQTATFQVG</sequence>
<evidence type="ECO:0000256" key="1">
    <source>
        <dbReference type="ARBA" id="ARBA00022801"/>
    </source>
</evidence>
<organism evidence="6 7">
    <name type="scientific">Kineococcus rhizosphaerae</name>
    <dbReference type="NCBI Taxonomy" id="559628"/>
    <lineage>
        <taxon>Bacteria</taxon>
        <taxon>Bacillati</taxon>
        <taxon>Actinomycetota</taxon>
        <taxon>Actinomycetes</taxon>
        <taxon>Kineosporiales</taxon>
        <taxon>Kineosporiaceae</taxon>
        <taxon>Kineococcus</taxon>
    </lineage>
</organism>
<dbReference type="Proteomes" id="UP000238083">
    <property type="component" value="Unassembled WGS sequence"/>
</dbReference>
<dbReference type="Pfam" id="PF02156">
    <property type="entry name" value="Glyco_hydro_26"/>
    <property type="match status" value="1"/>
</dbReference>
<feature type="active site" description="Nucleophile" evidence="3">
    <location>
        <position position="265"/>
    </location>
</feature>
<protein>
    <submittedName>
        <fullName evidence="6">Beta-mannanase</fullName>
    </submittedName>
</protein>
<evidence type="ECO:0000313" key="6">
    <source>
        <dbReference type="EMBL" id="PRY15262.1"/>
    </source>
</evidence>
<name>A0A2T0R4N0_9ACTN</name>
<evidence type="ECO:0000259" key="5">
    <source>
        <dbReference type="PROSITE" id="PS51764"/>
    </source>
</evidence>
<proteinExistence type="inferred from homology"/>
<keyword evidence="7" id="KW-1185">Reference proteome</keyword>
<dbReference type="Gene3D" id="3.20.20.80">
    <property type="entry name" value="Glycosidases"/>
    <property type="match status" value="1"/>
</dbReference>
<accession>A0A2T0R4N0</accession>
<dbReference type="PROSITE" id="PS51764">
    <property type="entry name" value="GH26"/>
    <property type="match status" value="1"/>
</dbReference>
<dbReference type="SUPFAM" id="SSF51445">
    <property type="entry name" value="(Trans)glycosidases"/>
    <property type="match status" value="1"/>
</dbReference>
<feature type="chain" id="PRO_5039620552" evidence="4">
    <location>
        <begin position="31"/>
        <end position="460"/>
    </location>
</feature>
<dbReference type="AlphaFoldDB" id="A0A2T0R4N0"/>
<dbReference type="InterPro" id="IPR022790">
    <property type="entry name" value="GH26_dom"/>
</dbReference>
<evidence type="ECO:0000313" key="7">
    <source>
        <dbReference type="Proteomes" id="UP000238083"/>
    </source>
</evidence>
<dbReference type="InterPro" id="IPR017853">
    <property type="entry name" value="GH"/>
</dbReference>